<dbReference type="InterPro" id="IPR051681">
    <property type="entry name" value="Ser/Thr_Kinases-Pseudokinases"/>
</dbReference>
<feature type="region of interest" description="Disordered" evidence="2">
    <location>
        <begin position="159"/>
        <end position="199"/>
    </location>
</feature>
<dbReference type="Proteomes" id="UP000037460">
    <property type="component" value="Unassembled WGS sequence"/>
</dbReference>
<feature type="compositionally biased region" description="Polar residues" evidence="2">
    <location>
        <begin position="749"/>
        <end position="772"/>
    </location>
</feature>
<dbReference type="InterPro" id="IPR011009">
    <property type="entry name" value="Kinase-like_dom_sf"/>
</dbReference>
<keyword evidence="3" id="KW-0472">Membrane</keyword>
<dbReference type="InterPro" id="IPR017441">
    <property type="entry name" value="Protein_kinase_ATP_BS"/>
</dbReference>
<feature type="region of interest" description="Disordered" evidence="2">
    <location>
        <begin position="745"/>
        <end position="795"/>
    </location>
</feature>
<dbReference type="GO" id="GO:0005524">
    <property type="term" value="F:ATP binding"/>
    <property type="evidence" value="ECO:0007669"/>
    <property type="project" value="UniProtKB-UniRule"/>
</dbReference>
<proteinExistence type="predicted"/>
<reference evidence="6" key="1">
    <citation type="journal article" date="2015" name="PLoS Genet.">
        <title>Genome Sequence and Transcriptome Analyses of Chrysochromulina tobin: Metabolic Tools for Enhanced Algal Fitness in the Prominent Order Prymnesiales (Haptophyceae).</title>
        <authorList>
            <person name="Hovde B.T."/>
            <person name="Deodato C.R."/>
            <person name="Hunsperger H.M."/>
            <person name="Ryken S.A."/>
            <person name="Yost W."/>
            <person name="Jha R.K."/>
            <person name="Patterson J."/>
            <person name="Monnat R.J. Jr."/>
            <person name="Barlow S.B."/>
            <person name="Starkenburg S.R."/>
            <person name="Cattolico R.A."/>
        </authorList>
    </citation>
    <scope>NUCLEOTIDE SEQUENCE</scope>
    <source>
        <strain evidence="6">CCMP291</strain>
    </source>
</reference>
<feature type="binding site" evidence="1">
    <location>
        <position position="279"/>
    </location>
    <ligand>
        <name>ATP</name>
        <dbReference type="ChEBI" id="CHEBI:30616"/>
    </ligand>
</feature>
<feature type="transmembrane region" description="Helical" evidence="3">
    <location>
        <begin position="119"/>
        <end position="139"/>
    </location>
</feature>
<dbReference type="EMBL" id="JWZX01001479">
    <property type="protein sequence ID" value="KOO33591.1"/>
    <property type="molecule type" value="Genomic_DNA"/>
</dbReference>
<dbReference type="AlphaFoldDB" id="A0A0M0K3Z7"/>
<feature type="compositionally biased region" description="Basic and acidic residues" evidence="2">
    <location>
        <begin position="179"/>
        <end position="188"/>
    </location>
</feature>
<feature type="region of interest" description="Disordered" evidence="2">
    <location>
        <begin position="551"/>
        <end position="595"/>
    </location>
</feature>
<keyword evidence="5" id="KW-0808">Transferase</keyword>
<feature type="region of interest" description="Disordered" evidence="2">
    <location>
        <begin position="687"/>
        <end position="732"/>
    </location>
</feature>
<evidence type="ECO:0000256" key="3">
    <source>
        <dbReference type="SAM" id="Phobius"/>
    </source>
</evidence>
<comment type="caution">
    <text evidence="5">The sequence shown here is derived from an EMBL/GenBank/DDBJ whole genome shotgun (WGS) entry which is preliminary data.</text>
</comment>
<feature type="domain" description="Protein kinase" evidence="4">
    <location>
        <begin position="252"/>
        <end position="526"/>
    </location>
</feature>
<feature type="compositionally biased region" description="Low complexity" evidence="2">
    <location>
        <begin position="160"/>
        <end position="174"/>
    </location>
</feature>
<dbReference type="PANTHER" id="PTHR44329">
    <property type="entry name" value="SERINE/THREONINE-PROTEIN KINASE TNNI3K-RELATED"/>
    <property type="match status" value="1"/>
</dbReference>
<keyword evidence="3" id="KW-0812">Transmembrane</keyword>
<dbReference type="InterPro" id="IPR000719">
    <property type="entry name" value="Prot_kinase_dom"/>
</dbReference>
<keyword evidence="3" id="KW-1133">Transmembrane helix</keyword>
<evidence type="ECO:0000313" key="5">
    <source>
        <dbReference type="EMBL" id="KOO33591.1"/>
    </source>
</evidence>
<feature type="compositionally biased region" description="Low complexity" evidence="2">
    <location>
        <begin position="776"/>
        <end position="795"/>
    </location>
</feature>
<keyword evidence="1" id="KW-0067">ATP-binding</keyword>
<keyword evidence="6" id="KW-1185">Reference proteome</keyword>
<evidence type="ECO:0000313" key="6">
    <source>
        <dbReference type="Proteomes" id="UP000037460"/>
    </source>
</evidence>
<dbReference type="PROSITE" id="PS50011">
    <property type="entry name" value="PROTEIN_KINASE_DOM"/>
    <property type="match status" value="1"/>
</dbReference>
<evidence type="ECO:0000259" key="4">
    <source>
        <dbReference type="PROSITE" id="PS50011"/>
    </source>
</evidence>
<feature type="compositionally biased region" description="Polar residues" evidence="2">
    <location>
        <begin position="687"/>
        <end position="704"/>
    </location>
</feature>
<dbReference type="PROSITE" id="PS00107">
    <property type="entry name" value="PROTEIN_KINASE_ATP"/>
    <property type="match status" value="1"/>
</dbReference>
<evidence type="ECO:0000256" key="1">
    <source>
        <dbReference type="PROSITE-ProRule" id="PRU10141"/>
    </source>
</evidence>
<dbReference type="Gene3D" id="3.30.200.20">
    <property type="entry name" value="Phosphorylase Kinase, domain 1"/>
    <property type="match status" value="1"/>
</dbReference>
<dbReference type="Pfam" id="PF00069">
    <property type="entry name" value="Pkinase"/>
    <property type="match status" value="1"/>
</dbReference>
<dbReference type="GO" id="GO:0004674">
    <property type="term" value="F:protein serine/threonine kinase activity"/>
    <property type="evidence" value="ECO:0007669"/>
    <property type="project" value="TreeGrafter"/>
</dbReference>
<gene>
    <name evidence="5" type="ORF">Ctob_010215</name>
</gene>
<keyword evidence="1" id="KW-0547">Nucleotide-binding</keyword>
<accession>A0A0M0K3Z7</accession>
<organism evidence="5 6">
    <name type="scientific">Chrysochromulina tobinii</name>
    <dbReference type="NCBI Taxonomy" id="1460289"/>
    <lineage>
        <taxon>Eukaryota</taxon>
        <taxon>Haptista</taxon>
        <taxon>Haptophyta</taxon>
        <taxon>Prymnesiophyceae</taxon>
        <taxon>Prymnesiales</taxon>
        <taxon>Chrysochromulinaceae</taxon>
        <taxon>Chrysochromulina</taxon>
    </lineage>
</organism>
<name>A0A0M0K3Z7_9EUKA</name>
<sequence>VVIGFVAAEPIETFTPARLTNISILVAAESGVDPSAVTTVAFAASTRVEITIVTTDSSASAAVEEALSTSVFADADAASEFFGLQVTSAPTIAVETVTRLVAPEITAGLSVPADASSKILIFIIAVAAGILAILCCCFFRYRGKGKSRSPARGRAQIGFGRASAGSSSPRGPSAEMEDFSLRKGDKPSETSAASEGTIDIDKSSASAKKTYPAASLIASAAPRGAAKIAALNDMVEQARRASKLKLISWNELKMTEKLGEGTFGTVHSCSFKATPCAVKQLREDKESSVQLLADMLREHDAMMGLRHPNVVLMLGIATDHVRRVGIVLELLEISLLELLHGTAEYKEYRTWHASLLSIASDVAKGVAYLHFNNVLHRNLKPGNVLLSDSWVAKVADFGSSANGKPGSAAEGEGIHGMPSYMSPEVARGENNQTAAVDVWSFGCLLVHMGTLCPPYFALKCKHAMDIVRVVQRGDVSPVQVLLDDSERREYRCPASIVALAKQCCHREPTQRPDMPAIAGALVSPAIQTGIFKGAKETRPLVRLQRSRASVEGKGTFDASKGTYDASVAKPSARGGDEAPSPRSSPAHNASKAKFRNLSKLAPAGASSSRGEPSTRAAAFVGSAFESTFDGKAFVGSAFESTFDGKAEKSVGSTFNRIFDGKAEASTATANKSSIGLTASLARASMSNVNAGNKSQRSLGSQRSSARGALEQATESARCAHDGADRSPLTSKHRAVVGASTIGSTAAHLPSTSQPVGVNVHQATSQHTTTRHASSPAGGASDTDMSSSSSTAGVAKSPVGGAVAASLSAASASAAAPSSAAPTSAAAPLGSPAAFSLRFTMAQKVARIKEELSLDPSLPLAKAVAEANVAMGIEGQGSLAQQVDHLLTELGVL</sequence>
<evidence type="ECO:0000256" key="2">
    <source>
        <dbReference type="SAM" id="MobiDB-lite"/>
    </source>
</evidence>
<protein>
    <submittedName>
        <fullName evidence="5">Serine threonine-protein kinase ctr1-like protein</fullName>
    </submittedName>
</protein>
<keyword evidence="5" id="KW-0418">Kinase</keyword>
<dbReference type="Gene3D" id="1.10.510.10">
    <property type="entry name" value="Transferase(Phosphotransferase) domain 1"/>
    <property type="match status" value="1"/>
</dbReference>
<dbReference type="SUPFAM" id="SSF56112">
    <property type="entry name" value="Protein kinase-like (PK-like)"/>
    <property type="match status" value="1"/>
</dbReference>
<feature type="non-terminal residue" evidence="5">
    <location>
        <position position="1"/>
    </location>
</feature>